<name>G0P2G9_CAEBE</name>
<dbReference type="STRING" id="135651.G0P2G9"/>
<dbReference type="InParanoid" id="G0P2G9"/>
<dbReference type="Gene3D" id="1.10.10.60">
    <property type="entry name" value="Homeodomain-like"/>
    <property type="match status" value="1"/>
</dbReference>
<keyword evidence="4" id="KW-1185">Reference proteome</keyword>
<keyword evidence="1" id="KW-0732">Signal</keyword>
<evidence type="ECO:0000256" key="1">
    <source>
        <dbReference type="SAM" id="SignalP"/>
    </source>
</evidence>
<dbReference type="AlphaFoldDB" id="G0P2G9"/>
<dbReference type="PANTHER" id="PTHR38627:SF1">
    <property type="entry name" value="G-PROTEIN ALPHA SUBUNIT ACTIVATING PROTEIN GBAS-1-RELATED"/>
    <property type="match status" value="1"/>
</dbReference>
<evidence type="ECO:0000259" key="2">
    <source>
        <dbReference type="SMART" id="SM00583"/>
    </source>
</evidence>
<reference evidence="4" key="1">
    <citation type="submission" date="2011-07" db="EMBL/GenBank/DDBJ databases">
        <authorList>
            <consortium name="Caenorhabditis brenneri Sequencing and Analysis Consortium"/>
            <person name="Wilson R.K."/>
        </authorList>
    </citation>
    <scope>NUCLEOTIDE SEQUENCE [LARGE SCALE GENOMIC DNA]</scope>
    <source>
        <strain evidence="4">PB2801</strain>
    </source>
</reference>
<gene>
    <name evidence="3" type="ORF">CAEBREN_11566</name>
</gene>
<dbReference type="EMBL" id="GL380026">
    <property type="protein sequence ID" value="EGT43278.1"/>
    <property type="molecule type" value="Genomic_DNA"/>
</dbReference>
<feature type="signal peptide" evidence="1">
    <location>
        <begin position="1"/>
        <end position="20"/>
    </location>
</feature>
<proteinExistence type="predicted"/>
<evidence type="ECO:0000313" key="3">
    <source>
        <dbReference type="EMBL" id="EGT43278.1"/>
    </source>
</evidence>
<feature type="domain" description="SPK" evidence="2">
    <location>
        <begin position="105"/>
        <end position="212"/>
    </location>
</feature>
<dbReference type="HOGENOM" id="CLU_950690_0_0_1"/>
<dbReference type="Pfam" id="PF04435">
    <property type="entry name" value="SPK"/>
    <property type="match status" value="1"/>
</dbReference>
<dbReference type="InterPro" id="IPR006570">
    <property type="entry name" value="SPK_dom"/>
</dbReference>
<evidence type="ECO:0000313" key="4">
    <source>
        <dbReference type="Proteomes" id="UP000008068"/>
    </source>
</evidence>
<dbReference type="Proteomes" id="UP000008068">
    <property type="component" value="Unassembled WGS sequence"/>
</dbReference>
<feature type="chain" id="PRO_5003406205" description="SPK domain-containing protein" evidence="1">
    <location>
        <begin position="21"/>
        <end position="293"/>
    </location>
</feature>
<dbReference type="eggNOG" id="ENOG502TGTM">
    <property type="taxonomic scope" value="Eukaryota"/>
</dbReference>
<dbReference type="InterPro" id="IPR053367">
    <property type="entry name" value="G-alpha_activating_GEF"/>
</dbReference>
<organism evidence="4">
    <name type="scientific">Caenorhabditis brenneri</name>
    <name type="common">Nematode worm</name>
    <dbReference type="NCBI Taxonomy" id="135651"/>
    <lineage>
        <taxon>Eukaryota</taxon>
        <taxon>Metazoa</taxon>
        <taxon>Ecdysozoa</taxon>
        <taxon>Nematoda</taxon>
        <taxon>Chromadorea</taxon>
        <taxon>Rhabditida</taxon>
        <taxon>Rhabditina</taxon>
        <taxon>Rhabditomorpha</taxon>
        <taxon>Rhabditoidea</taxon>
        <taxon>Rhabditidae</taxon>
        <taxon>Peloderinae</taxon>
        <taxon>Caenorhabditis</taxon>
    </lineage>
</organism>
<dbReference type="SMART" id="SM00583">
    <property type="entry name" value="SPK"/>
    <property type="match status" value="1"/>
</dbReference>
<dbReference type="PANTHER" id="PTHR38627">
    <property type="entry name" value="GA BINDING AND ACTIVATING AND SPK (SPK) DOMAIN CONTAINING-RELATED"/>
    <property type="match status" value="1"/>
</dbReference>
<protein>
    <recommendedName>
        <fullName evidence="2">SPK domain-containing protein</fullName>
    </recommendedName>
</protein>
<sequence>MAPFNMLRLLFLSIKAASLASFTSMKESLFWTRWISTTPWISSPTHRSVSDSSRVSRSTSMTQASLGPCALEHILEETSATLDEEGFIADFPDCPDQIVLQSHPYNTVIGISSTSRQKIKEKMSGWAFWKQFQKDCPTKTTWKSLSEHFMEDLRGTIMDLHYDLKTKIELYFAFSVPVEEETLREFKTIAMVVLAKGYIIKYAAGHKFSIGRKDNVVSDEKELEDHNEREKCKLSFLAMMECERKREEEEEMKALEHLPNLHKMPFDLTTKAVLYYKSVFIVLFWNVFSFKFI</sequence>
<accession>G0P2G9</accession>